<accession>A0A4S4LHA9</accession>
<dbReference type="InterPro" id="IPR029063">
    <property type="entry name" value="SAM-dependent_MTases_sf"/>
</dbReference>
<dbReference type="InterPro" id="IPR030445">
    <property type="entry name" value="H3-K79_meTrfase"/>
</dbReference>
<keyword evidence="4" id="KW-0489">Methyltransferase</keyword>
<dbReference type="InterPro" id="IPR021162">
    <property type="entry name" value="Dot1"/>
</dbReference>
<evidence type="ECO:0000256" key="1">
    <source>
        <dbReference type="ARBA" id="ARBA00004123"/>
    </source>
</evidence>
<evidence type="ECO:0000256" key="7">
    <source>
        <dbReference type="ARBA" id="ARBA00022737"/>
    </source>
</evidence>
<dbReference type="PANTHER" id="PTHR21451:SF0">
    <property type="entry name" value="HISTONE-LYSINE N-METHYLTRANSFERASE, H3 LYSINE-79 SPECIFIC"/>
    <property type="match status" value="1"/>
</dbReference>
<feature type="compositionally biased region" description="Low complexity" evidence="15">
    <location>
        <begin position="317"/>
        <end position="342"/>
    </location>
</feature>
<dbReference type="GO" id="GO:0000781">
    <property type="term" value="C:chromosome, telomeric region"/>
    <property type="evidence" value="ECO:0007669"/>
    <property type="project" value="GOC"/>
</dbReference>
<keyword evidence="8" id="KW-0156">Chromatin regulator</keyword>
<keyword evidence="11" id="KW-0539">Nucleus</keyword>
<keyword evidence="6 14" id="KW-0949">S-adenosyl-L-methionine</keyword>
<dbReference type="GO" id="GO:0000786">
    <property type="term" value="C:nucleosome"/>
    <property type="evidence" value="ECO:0007669"/>
    <property type="project" value="InterPro"/>
</dbReference>
<dbReference type="Gene3D" id="3.40.50.150">
    <property type="entry name" value="Vaccinia Virus protein VP39"/>
    <property type="match status" value="1"/>
</dbReference>
<keyword evidence="10" id="KW-0804">Transcription</keyword>
<dbReference type="GO" id="GO:0005634">
    <property type="term" value="C:nucleus"/>
    <property type="evidence" value="ECO:0007669"/>
    <property type="project" value="UniProtKB-SubCell"/>
</dbReference>
<dbReference type="FunFam" id="3.40.50.150:FF:000033">
    <property type="entry name" value="Histone-lysine N-methyltransferase, H3 lysine-79 specific"/>
    <property type="match status" value="1"/>
</dbReference>
<feature type="compositionally biased region" description="Low complexity" evidence="15">
    <location>
        <begin position="83"/>
        <end position="96"/>
    </location>
</feature>
<reference evidence="17 18" key="1">
    <citation type="submission" date="2019-02" db="EMBL/GenBank/DDBJ databases">
        <title>Genome sequencing of the rare red list fungi Phellinidium pouzarii.</title>
        <authorList>
            <person name="Buettner E."/>
            <person name="Kellner H."/>
        </authorList>
    </citation>
    <scope>NUCLEOTIDE SEQUENCE [LARGE SCALE GENOMIC DNA]</scope>
    <source>
        <strain evidence="17 18">DSM 108285</strain>
    </source>
</reference>
<evidence type="ECO:0000256" key="6">
    <source>
        <dbReference type="ARBA" id="ARBA00022691"/>
    </source>
</evidence>
<evidence type="ECO:0000256" key="4">
    <source>
        <dbReference type="ARBA" id="ARBA00022603"/>
    </source>
</evidence>
<evidence type="ECO:0000313" key="18">
    <source>
        <dbReference type="Proteomes" id="UP000308199"/>
    </source>
</evidence>
<dbReference type="GO" id="GO:0031509">
    <property type="term" value="P:subtelomeric heterochromatin formation"/>
    <property type="evidence" value="ECO:0007669"/>
    <property type="project" value="InterPro"/>
</dbReference>
<feature type="region of interest" description="Disordered" evidence="15">
    <location>
        <begin position="68"/>
        <end position="144"/>
    </location>
</feature>
<dbReference type="OrthoDB" id="443402at2759"/>
<dbReference type="GO" id="GO:0042393">
    <property type="term" value="F:histone binding"/>
    <property type="evidence" value="ECO:0007669"/>
    <property type="project" value="InterPro"/>
</dbReference>
<protein>
    <recommendedName>
        <fullName evidence="3">Histone-lysine N-methyltransferase, H3 lysine-79 specific</fullName>
        <ecNumber evidence="2">2.1.1.360</ecNumber>
    </recommendedName>
    <alternativeName>
        <fullName evidence="12">Histone H3-K79 methyltransferase</fullName>
    </alternativeName>
</protein>
<evidence type="ECO:0000256" key="2">
    <source>
        <dbReference type="ARBA" id="ARBA00012190"/>
    </source>
</evidence>
<evidence type="ECO:0000256" key="13">
    <source>
        <dbReference type="ARBA" id="ARBA00047770"/>
    </source>
</evidence>
<comment type="caution">
    <text evidence="17">The sequence shown here is derived from an EMBL/GenBank/DDBJ whole genome shotgun (WGS) entry which is preliminary data.</text>
</comment>
<dbReference type="AlphaFoldDB" id="A0A4S4LHA9"/>
<evidence type="ECO:0000256" key="11">
    <source>
        <dbReference type="ARBA" id="ARBA00023242"/>
    </source>
</evidence>
<keyword evidence="7" id="KW-0677">Repeat</keyword>
<dbReference type="GO" id="GO:0032259">
    <property type="term" value="P:methylation"/>
    <property type="evidence" value="ECO:0007669"/>
    <property type="project" value="UniProtKB-KW"/>
</dbReference>
<dbReference type="Pfam" id="PF08123">
    <property type="entry name" value="DOT1"/>
    <property type="match status" value="1"/>
</dbReference>
<feature type="compositionally biased region" description="Polar residues" evidence="15">
    <location>
        <begin position="68"/>
        <end position="82"/>
    </location>
</feature>
<dbReference type="CDD" id="cd02440">
    <property type="entry name" value="AdoMet_MTases"/>
    <property type="match status" value="1"/>
</dbReference>
<evidence type="ECO:0000256" key="5">
    <source>
        <dbReference type="ARBA" id="ARBA00022679"/>
    </source>
</evidence>
<keyword evidence="18" id="KW-1185">Reference proteome</keyword>
<sequence length="686" mass="75579">MLSTSRREPVASLAPSEWFTNSKGKAVNLVTPIFKTVKVKVPISALASSSSLPYPRSRGASIATMNATTKAKSYRSAPTSTASSSSLSSLSSLSSSDETKPPTAPVTKKRKQVDASFASASKAARTSADAGREEKTRRVVSRARVVHDATPRPRKNNNTLAPKELVYRKSGSRSRSTTAFEMENAPPLEHKTWTDEDGCVAGQVRSSKDVVKALTDVGRYRTEFRNPEDMNDATFELYPLGFPTVRLEYPNDGAVEEYLLYAPKDKDHYNPIICLELSLYTIIRDLVPPEHRAAFGTLPEETLRNAGTPVLEASPFSSSLTSLSSSPTSSSPATSSGSEFASPSRRLSPVTSTDLLRNLRRAKNRRDGPLFIKTVNEISDLLRSLKCDNSSVNLLQQAPHAWSKTGIPQGVVLRIIEETYQRCIGPHIDKLKKYSAFSSQVYGELMPSFVSDIIEQTGLRPDSLFVDLGSGVGNVVLQAALQSGCKAFGVELMAGPAKLAEDQREQMRLRCRMWGISMGEVELVQADMNACPRVDELMSKADVVLVNNFVFREELNAALRPKFLDLKEGAIVVSLKPFAPPSNQRLTERNIDDIAAIFDVSSRPYHTGTVSWSSGSGNYYIHRVDREGYRDCRARYEQVQARMERRREPQLRTYIALARIPCLLSLPGDSSHLILKDWSTAATSAK</sequence>
<dbReference type="Proteomes" id="UP000308199">
    <property type="component" value="Unassembled WGS sequence"/>
</dbReference>
<dbReference type="EMBL" id="SGPK01000015">
    <property type="protein sequence ID" value="THH11352.1"/>
    <property type="molecule type" value="Genomic_DNA"/>
</dbReference>
<keyword evidence="9" id="KW-0805">Transcription regulation</keyword>
<dbReference type="InterPro" id="IPR025789">
    <property type="entry name" value="DOT1_dom"/>
</dbReference>
<evidence type="ECO:0000256" key="3">
    <source>
        <dbReference type="ARBA" id="ARBA00020987"/>
    </source>
</evidence>
<evidence type="ECO:0000256" key="10">
    <source>
        <dbReference type="ARBA" id="ARBA00023163"/>
    </source>
</evidence>
<evidence type="ECO:0000256" key="12">
    <source>
        <dbReference type="ARBA" id="ARBA00029821"/>
    </source>
</evidence>
<organism evidence="17 18">
    <name type="scientific">Phellinidium pouzarii</name>
    <dbReference type="NCBI Taxonomy" id="167371"/>
    <lineage>
        <taxon>Eukaryota</taxon>
        <taxon>Fungi</taxon>
        <taxon>Dikarya</taxon>
        <taxon>Basidiomycota</taxon>
        <taxon>Agaricomycotina</taxon>
        <taxon>Agaricomycetes</taxon>
        <taxon>Hymenochaetales</taxon>
        <taxon>Hymenochaetaceae</taxon>
        <taxon>Phellinidium</taxon>
    </lineage>
</organism>
<dbReference type="SUPFAM" id="SSF53335">
    <property type="entry name" value="S-adenosyl-L-methionine-dependent methyltransferases"/>
    <property type="match status" value="1"/>
</dbReference>
<evidence type="ECO:0000256" key="9">
    <source>
        <dbReference type="ARBA" id="ARBA00023015"/>
    </source>
</evidence>
<dbReference type="PANTHER" id="PTHR21451">
    <property type="entry name" value="HISTONE H3 METHYLTRANSFERASE"/>
    <property type="match status" value="1"/>
</dbReference>
<dbReference type="GO" id="GO:0140956">
    <property type="term" value="F:histone H3K79 trimethyltransferase activity"/>
    <property type="evidence" value="ECO:0007669"/>
    <property type="project" value="UniProtKB-EC"/>
</dbReference>
<proteinExistence type="predicted"/>
<feature type="binding site" evidence="14">
    <location>
        <position position="491"/>
    </location>
    <ligand>
        <name>S-adenosyl-L-methionine</name>
        <dbReference type="ChEBI" id="CHEBI:59789"/>
    </ligand>
</feature>
<dbReference type="GO" id="GO:0006281">
    <property type="term" value="P:DNA repair"/>
    <property type="evidence" value="ECO:0007669"/>
    <property type="project" value="InterPro"/>
</dbReference>
<comment type="subcellular location">
    <subcellularLocation>
        <location evidence="1">Nucleus</location>
    </subcellularLocation>
</comment>
<dbReference type="PROSITE" id="PS51569">
    <property type="entry name" value="DOT1"/>
    <property type="match status" value="1"/>
</dbReference>
<dbReference type="GO" id="GO:0000077">
    <property type="term" value="P:DNA damage checkpoint signaling"/>
    <property type="evidence" value="ECO:0007669"/>
    <property type="project" value="InterPro"/>
</dbReference>
<evidence type="ECO:0000259" key="16">
    <source>
        <dbReference type="PROSITE" id="PS51569"/>
    </source>
</evidence>
<evidence type="ECO:0000313" key="17">
    <source>
        <dbReference type="EMBL" id="THH11352.1"/>
    </source>
</evidence>
<feature type="binding site" evidence="14">
    <location>
        <begin position="465"/>
        <end position="474"/>
    </location>
    <ligand>
        <name>S-adenosyl-L-methionine</name>
        <dbReference type="ChEBI" id="CHEBI:59789"/>
    </ligand>
</feature>
<feature type="region of interest" description="Disordered" evidence="15">
    <location>
        <begin position="317"/>
        <end position="349"/>
    </location>
</feature>
<gene>
    <name evidence="17" type="ORF">EW145_g707</name>
</gene>
<keyword evidence="5" id="KW-0808">Transferase</keyword>
<evidence type="ECO:0000256" key="15">
    <source>
        <dbReference type="SAM" id="MobiDB-lite"/>
    </source>
</evidence>
<feature type="binding site" evidence="14">
    <location>
        <begin position="442"/>
        <end position="445"/>
    </location>
    <ligand>
        <name>S-adenosyl-L-methionine</name>
        <dbReference type="ChEBI" id="CHEBI:59789"/>
    </ligand>
</feature>
<evidence type="ECO:0000256" key="8">
    <source>
        <dbReference type="ARBA" id="ARBA00022853"/>
    </source>
</evidence>
<comment type="catalytic activity">
    <reaction evidence="13">
        <text>L-lysyl(79)-[histone H3] + 3 S-adenosyl-L-methionine = N(6),N(6),N(6)-trimethyl-L-lysyl(79)-[histone H3] + 3 S-adenosyl-L-homocysteine + 3 H(+)</text>
        <dbReference type="Rhea" id="RHEA:60328"/>
        <dbReference type="Rhea" id="RHEA-COMP:15549"/>
        <dbReference type="Rhea" id="RHEA-COMP:15552"/>
        <dbReference type="ChEBI" id="CHEBI:15378"/>
        <dbReference type="ChEBI" id="CHEBI:29969"/>
        <dbReference type="ChEBI" id="CHEBI:57856"/>
        <dbReference type="ChEBI" id="CHEBI:59789"/>
        <dbReference type="ChEBI" id="CHEBI:61961"/>
        <dbReference type="EC" id="2.1.1.360"/>
    </reaction>
</comment>
<feature type="domain" description="DOT1" evidence="16">
    <location>
        <begin position="308"/>
        <end position="637"/>
    </location>
</feature>
<evidence type="ECO:0000256" key="14">
    <source>
        <dbReference type="PIRSR" id="PIRSR017570-1"/>
    </source>
</evidence>
<dbReference type="PIRSF" id="PIRSF017570">
    <property type="entry name" value="Histone_H3-K79_MeTrfase"/>
    <property type="match status" value="1"/>
</dbReference>
<dbReference type="EC" id="2.1.1.360" evidence="2"/>
<name>A0A4S4LHA9_9AGAM</name>